<evidence type="ECO:0000256" key="5">
    <source>
        <dbReference type="ARBA" id="ARBA00023136"/>
    </source>
</evidence>
<keyword evidence="5 8" id="KW-0472">Membrane</keyword>
<dbReference type="GO" id="GO:0030424">
    <property type="term" value="C:axon"/>
    <property type="evidence" value="ECO:0000318"/>
    <property type="project" value="GO_Central"/>
</dbReference>
<evidence type="ECO:0000313" key="9">
    <source>
        <dbReference type="EMBL" id="EFA05761.1"/>
    </source>
</evidence>
<evidence type="ECO:0000313" key="10">
    <source>
        <dbReference type="Proteomes" id="UP000007266"/>
    </source>
</evidence>
<comment type="similarity">
    <text evidence="8">Belongs to the insect chemoreceptor superfamily. Gustatory receptor (GR) family.</text>
</comment>
<dbReference type="GO" id="GO:0050909">
    <property type="term" value="P:sensory perception of taste"/>
    <property type="evidence" value="ECO:0007669"/>
    <property type="project" value="InterPro"/>
</dbReference>
<feature type="transmembrane region" description="Helical" evidence="8">
    <location>
        <begin position="286"/>
        <end position="305"/>
    </location>
</feature>
<protein>
    <recommendedName>
        <fullName evidence="8">Gustatory receptor</fullName>
    </recommendedName>
</protein>
<evidence type="ECO:0000256" key="2">
    <source>
        <dbReference type="ARBA" id="ARBA00022475"/>
    </source>
</evidence>
<dbReference type="GO" id="GO:0007165">
    <property type="term" value="P:signal transduction"/>
    <property type="evidence" value="ECO:0007669"/>
    <property type="project" value="UniProtKB-KW"/>
</dbReference>
<keyword evidence="10" id="KW-1185">Reference proteome</keyword>
<dbReference type="GO" id="GO:0008049">
    <property type="term" value="P:male courtship behavior"/>
    <property type="evidence" value="ECO:0000318"/>
    <property type="project" value="GO_Central"/>
</dbReference>
<dbReference type="InParanoid" id="D2A6B6"/>
<feature type="transmembrane region" description="Helical" evidence="8">
    <location>
        <begin position="144"/>
        <end position="166"/>
    </location>
</feature>
<reference evidence="9 10" key="1">
    <citation type="journal article" date="2008" name="Nature">
        <title>The genome of the model beetle and pest Tribolium castaneum.</title>
        <authorList>
            <consortium name="Tribolium Genome Sequencing Consortium"/>
            <person name="Richards S."/>
            <person name="Gibbs R.A."/>
            <person name="Weinstock G.M."/>
            <person name="Brown S.J."/>
            <person name="Denell R."/>
            <person name="Beeman R.W."/>
            <person name="Gibbs R."/>
            <person name="Beeman R.W."/>
            <person name="Brown S.J."/>
            <person name="Bucher G."/>
            <person name="Friedrich M."/>
            <person name="Grimmelikhuijzen C.J."/>
            <person name="Klingler M."/>
            <person name="Lorenzen M."/>
            <person name="Richards S."/>
            <person name="Roth S."/>
            <person name="Schroder R."/>
            <person name="Tautz D."/>
            <person name="Zdobnov E.M."/>
            <person name="Muzny D."/>
            <person name="Gibbs R.A."/>
            <person name="Weinstock G.M."/>
            <person name="Attaway T."/>
            <person name="Bell S."/>
            <person name="Buhay C.J."/>
            <person name="Chandrabose M.N."/>
            <person name="Chavez D."/>
            <person name="Clerk-Blankenburg K.P."/>
            <person name="Cree A."/>
            <person name="Dao M."/>
            <person name="Davis C."/>
            <person name="Chacko J."/>
            <person name="Dinh H."/>
            <person name="Dugan-Rocha S."/>
            <person name="Fowler G."/>
            <person name="Garner T.T."/>
            <person name="Garnes J."/>
            <person name="Gnirke A."/>
            <person name="Hawes A."/>
            <person name="Hernandez J."/>
            <person name="Hines S."/>
            <person name="Holder M."/>
            <person name="Hume J."/>
            <person name="Jhangiani S.N."/>
            <person name="Joshi V."/>
            <person name="Khan Z.M."/>
            <person name="Jackson L."/>
            <person name="Kovar C."/>
            <person name="Kowis A."/>
            <person name="Lee S."/>
            <person name="Lewis L.R."/>
            <person name="Margolis J."/>
            <person name="Morgan M."/>
            <person name="Nazareth L.V."/>
            <person name="Nguyen N."/>
            <person name="Okwuonu G."/>
            <person name="Parker D."/>
            <person name="Richards S."/>
            <person name="Ruiz S.J."/>
            <person name="Santibanez J."/>
            <person name="Savard J."/>
            <person name="Scherer S.E."/>
            <person name="Schneider B."/>
            <person name="Sodergren E."/>
            <person name="Tautz D."/>
            <person name="Vattahil S."/>
            <person name="Villasana D."/>
            <person name="White C.S."/>
            <person name="Wright R."/>
            <person name="Park Y."/>
            <person name="Beeman R.W."/>
            <person name="Lord J."/>
            <person name="Oppert B."/>
            <person name="Lorenzen M."/>
            <person name="Brown S."/>
            <person name="Wang L."/>
            <person name="Savard J."/>
            <person name="Tautz D."/>
            <person name="Richards S."/>
            <person name="Weinstock G."/>
            <person name="Gibbs R.A."/>
            <person name="Liu Y."/>
            <person name="Worley K."/>
            <person name="Weinstock G."/>
            <person name="Elsik C.G."/>
            <person name="Reese J.T."/>
            <person name="Elhaik E."/>
            <person name="Landan G."/>
            <person name="Graur D."/>
            <person name="Arensburger P."/>
            <person name="Atkinson P."/>
            <person name="Beeman R.W."/>
            <person name="Beidler J."/>
            <person name="Brown S.J."/>
            <person name="Demuth J.P."/>
            <person name="Drury D.W."/>
            <person name="Du Y.Z."/>
            <person name="Fujiwara H."/>
            <person name="Lorenzen M."/>
            <person name="Maselli V."/>
            <person name="Osanai M."/>
            <person name="Park Y."/>
            <person name="Robertson H.M."/>
            <person name="Tu Z."/>
            <person name="Wang J.J."/>
            <person name="Wang S."/>
            <person name="Richards S."/>
            <person name="Song H."/>
            <person name="Zhang L."/>
            <person name="Sodergren E."/>
            <person name="Werner D."/>
            <person name="Stanke M."/>
            <person name="Morgenstern B."/>
            <person name="Solovyev V."/>
            <person name="Kosarev P."/>
            <person name="Brown G."/>
            <person name="Chen H.C."/>
            <person name="Ermolaeva O."/>
            <person name="Hlavina W."/>
            <person name="Kapustin Y."/>
            <person name="Kiryutin B."/>
            <person name="Kitts P."/>
            <person name="Maglott D."/>
            <person name="Pruitt K."/>
            <person name="Sapojnikov V."/>
            <person name="Souvorov A."/>
            <person name="Mackey A.J."/>
            <person name="Waterhouse R.M."/>
            <person name="Wyder S."/>
            <person name="Zdobnov E.M."/>
            <person name="Zdobnov E.M."/>
            <person name="Wyder S."/>
            <person name="Kriventseva E.V."/>
            <person name="Kadowaki T."/>
            <person name="Bork P."/>
            <person name="Aranda M."/>
            <person name="Bao R."/>
            <person name="Beermann A."/>
            <person name="Berns N."/>
            <person name="Bolognesi R."/>
            <person name="Bonneton F."/>
            <person name="Bopp D."/>
            <person name="Brown S.J."/>
            <person name="Bucher G."/>
            <person name="Butts T."/>
            <person name="Chaumot A."/>
            <person name="Denell R.E."/>
            <person name="Ferrier D.E."/>
            <person name="Friedrich M."/>
            <person name="Gordon C.M."/>
            <person name="Jindra M."/>
            <person name="Klingler M."/>
            <person name="Lan Q."/>
            <person name="Lattorff H.M."/>
            <person name="Laudet V."/>
            <person name="von Levetsow C."/>
            <person name="Liu Z."/>
            <person name="Lutz R."/>
            <person name="Lynch J.A."/>
            <person name="da Fonseca R.N."/>
            <person name="Posnien N."/>
            <person name="Reuter R."/>
            <person name="Roth S."/>
            <person name="Savard J."/>
            <person name="Schinko J.B."/>
            <person name="Schmitt C."/>
            <person name="Schoppmeier M."/>
            <person name="Schroder R."/>
            <person name="Shippy T.D."/>
            <person name="Simonnet F."/>
            <person name="Marques-Souza H."/>
            <person name="Tautz D."/>
            <person name="Tomoyasu Y."/>
            <person name="Trauner J."/>
            <person name="Van der Zee M."/>
            <person name="Vervoort M."/>
            <person name="Wittkopp N."/>
            <person name="Wimmer E.A."/>
            <person name="Yang X."/>
            <person name="Jones A.K."/>
            <person name="Sattelle D.B."/>
            <person name="Ebert P.R."/>
            <person name="Nelson D."/>
            <person name="Scott J.G."/>
            <person name="Beeman R.W."/>
            <person name="Muthukrishnan S."/>
            <person name="Kramer K.J."/>
            <person name="Arakane Y."/>
            <person name="Beeman R.W."/>
            <person name="Zhu Q."/>
            <person name="Hogenkamp D."/>
            <person name="Dixit R."/>
            <person name="Oppert B."/>
            <person name="Jiang H."/>
            <person name="Zou Z."/>
            <person name="Marshall J."/>
            <person name="Elpidina E."/>
            <person name="Vinokurov K."/>
            <person name="Oppert C."/>
            <person name="Zou Z."/>
            <person name="Evans J."/>
            <person name="Lu Z."/>
            <person name="Zhao P."/>
            <person name="Sumathipala N."/>
            <person name="Altincicek B."/>
            <person name="Vilcinskas A."/>
            <person name="Williams M."/>
            <person name="Hultmark D."/>
            <person name="Hetru C."/>
            <person name="Jiang H."/>
            <person name="Grimmelikhuijzen C.J."/>
            <person name="Hauser F."/>
            <person name="Cazzamali G."/>
            <person name="Williamson M."/>
            <person name="Park Y."/>
            <person name="Li B."/>
            <person name="Tanaka Y."/>
            <person name="Predel R."/>
            <person name="Neupert S."/>
            <person name="Schachtner J."/>
            <person name="Verleyen P."/>
            <person name="Raible F."/>
            <person name="Bork P."/>
            <person name="Friedrich M."/>
            <person name="Walden K.K."/>
            <person name="Robertson H.M."/>
            <person name="Angeli S."/>
            <person name="Foret S."/>
            <person name="Bucher G."/>
            <person name="Schuetz S."/>
            <person name="Maleszka R."/>
            <person name="Wimmer E.A."/>
            <person name="Beeman R.W."/>
            <person name="Lorenzen M."/>
            <person name="Tomoyasu Y."/>
            <person name="Miller S.C."/>
            <person name="Grossmann D."/>
            <person name="Bucher G."/>
        </authorList>
    </citation>
    <scope>NUCLEOTIDE SEQUENCE [LARGE SCALE GENOMIC DNA]</scope>
    <source>
        <strain evidence="9 10">Georgia GA2</strain>
    </source>
</reference>
<sequence length="386" mass="44278">MTSSKPLLINPNLFKTLRPLIKLSRIFGLCPITYKNSDKCLNLRIKWSWSLYILQLIAVTVITSWAIWGFIRDMQIAEFLNLGFTSAIDLYIAIFDVNEIIITGFIFVAIIPSTFKHLPEIIDNFNKIDDTNPQLPTNKIHRKILFLLSFVLVYMTVAYTCDLIMWSQDLLVGFIHDLPYYILYSVVVIHEVQYWFLVTLIRLRMSAMNGLVAETLNRNTDISSQEVCLLVETHSNILEAVSTVNRCFSGPTAIILLSCYLHLVVCPYILYVVASSDNGLFCNTVYFLWISVHFSRLLVIIEVCNNCENECHKTRNLIFKLLANTSKKGDVRRELKLFAYKNVGKKVRFSSYAVPKINRKLLISIATSISSYWMILYQFGASTTGL</sequence>
<comment type="function">
    <text evidence="8">Gustatory receptor which mediates acceptance or avoidance behavior, depending on its substrates.</text>
</comment>
<evidence type="ECO:0000256" key="1">
    <source>
        <dbReference type="ARBA" id="ARBA00004651"/>
    </source>
</evidence>
<dbReference type="PhylomeDB" id="D2A6B6"/>
<dbReference type="EMBL" id="KQ971347">
    <property type="protein sequence ID" value="EFA05761.1"/>
    <property type="molecule type" value="Genomic_DNA"/>
</dbReference>
<dbReference type="AlphaFoldDB" id="D2A6B6"/>
<keyword evidence="6 8" id="KW-0675">Receptor</keyword>
<evidence type="ECO:0000256" key="3">
    <source>
        <dbReference type="ARBA" id="ARBA00022692"/>
    </source>
</evidence>
<organism evidence="9 10">
    <name type="scientific">Tribolium castaneum</name>
    <name type="common">Red flour beetle</name>
    <dbReference type="NCBI Taxonomy" id="7070"/>
    <lineage>
        <taxon>Eukaryota</taxon>
        <taxon>Metazoa</taxon>
        <taxon>Ecdysozoa</taxon>
        <taxon>Arthropoda</taxon>
        <taxon>Hexapoda</taxon>
        <taxon>Insecta</taxon>
        <taxon>Pterygota</taxon>
        <taxon>Neoptera</taxon>
        <taxon>Endopterygota</taxon>
        <taxon>Coleoptera</taxon>
        <taxon>Polyphaga</taxon>
        <taxon>Cucujiformia</taxon>
        <taxon>Tenebrionidae</taxon>
        <taxon>Tenebrionidae incertae sedis</taxon>
        <taxon>Tribolium</taxon>
    </lineage>
</organism>
<dbReference type="PANTHER" id="PTHR21143:SF123">
    <property type="entry name" value="GUSTATORY RECEPTOR FOR SUGAR TASTE 43A-RELATED"/>
    <property type="match status" value="1"/>
</dbReference>
<dbReference type="GO" id="GO:0030425">
    <property type="term" value="C:dendrite"/>
    <property type="evidence" value="ECO:0000318"/>
    <property type="project" value="GO_Central"/>
</dbReference>
<dbReference type="InterPro" id="IPR013604">
    <property type="entry name" value="7TM_chemorcpt"/>
</dbReference>
<keyword evidence="7 8" id="KW-0807">Transducer</keyword>
<keyword evidence="4 8" id="KW-1133">Transmembrane helix</keyword>
<feature type="transmembrane region" description="Helical" evidence="8">
    <location>
        <begin position="49"/>
        <end position="71"/>
    </location>
</feature>
<dbReference type="PANTHER" id="PTHR21143">
    <property type="entry name" value="INVERTEBRATE GUSTATORY RECEPTOR"/>
    <property type="match status" value="1"/>
</dbReference>
<accession>D2A6B6</accession>
<keyword evidence="2 8" id="KW-1003">Cell membrane</keyword>
<dbReference type="HOGENOM" id="CLU_029071_2_0_1"/>
<dbReference type="OrthoDB" id="8176814at2759"/>
<feature type="transmembrane region" description="Helical" evidence="8">
    <location>
        <begin position="361"/>
        <end position="380"/>
    </location>
</feature>
<evidence type="ECO:0000256" key="7">
    <source>
        <dbReference type="ARBA" id="ARBA00023224"/>
    </source>
</evidence>
<evidence type="ECO:0000256" key="8">
    <source>
        <dbReference type="RuleBase" id="RU363108"/>
    </source>
</evidence>
<reference evidence="9 10" key="2">
    <citation type="journal article" date="2010" name="Nucleic Acids Res.">
        <title>BeetleBase in 2010: revisions to provide comprehensive genomic information for Tribolium castaneum.</title>
        <authorList>
            <person name="Kim H.S."/>
            <person name="Murphy T."/>
            <person name="Xia J."/>
            <person name="Caragea D."/>
            <person name="Park Y."/>
            <person name="Beeman R.W."/>
            <person name="Lorenzen M.D."/>
            <person name="Butcher S."/>
            <person name="Manak J.R."/>
            <person name="Brown S.J."/>
        </authorList>
    </citation>
    <scope>GENOME REANNOTATION</scope>
    <source>
        <strain evidence="9 10">Georgia GA2</strain>
    </source>
</reference>
<name>D2A6B6_TRICA</name>
<proteinExistence type="inferred from homology"/>
<feature type="transmembrane region" description="Helical" evidence="8">
    <location>
        <begin position="178"/>
        <end position="201"/>
    </location>
</feature>
<evidence type="ECO:0000256" key="4">
    <source>
        <dbReference type="ARBA" id="ARBA00022989"/>
    </source>
</evidence>
<dbReference type="GO" id="GO:0043025">
    <property type="term" value="C:neuronal cell body"/>
    <property type="evidence" value="ECO:0000318"/>
    <property type="project" value="GO_Central"/>
</dbReference>
<dbReference type="GO" id="GO:0005886">
    <property type="term" value="C:plasma membrane"/>
    <property type="evidence" value="ECO:0007669"/>
    <property type="project" value="UniProtKB-SubCell"/>
</dbReference>
<feature type="transmembrane region" description="Helical" evidence="8">
    <location>
        <begin position="253"/>
        <end position="274"/>
    </location>
</feature>
<gene>
    <name evidence="9" type="primary">AUGUSTUS-3.0.2_30128</name>
    <name evidence="9" type="ORF">TcasGA2_TC030128</name>
</gene>
<dbReference type="Pfam" id="PF08395">
    <property type="entry name" value="7tm_7"/>
    <property type="match status" value="1"/>
</dbReference>
<keyword evidence="3 8" id="KW-0812">Transmembrane</keyword>
<feature type="transmembrane region" description="Helical" evidence="8">
    <location>
        <begin position="91"/>
        <end position="111"/>
    </location>
</feature>
<dbReference type="GO" id="GO:0007635">
    <property type="term" value="P:chemosensory behavior"/>
    <property type="evidence" value="ECO:0000318"/>
    <property type="project" value="GO_Central"/>
</dbReference>
<comment type="subcellular location">
    <subcellularLocation>
        <location evidence="1 8">Cell membrane</location>
        <topology evidence="1 8">Multi-pass membrane protein</topology>
    </subcellularLocation>
</comment>
<dbReference type="Proteomes" id="UP000007266">
    <property type="component" value="Linkage group 6"/>
</dbReference>
<evidence type="ECO:0000256" key="6">
    <source>
        <dbReference type="ARBA" id="ARBA00023170"/>
    </source>
</evidence>